<dbReference type="CDD" id="cd10456">
    <property type="entry name" value="GIY-YIG_UPF0213"/>
    <property type="match status" value="1"/>
</dbReference>
<dbReference type="InterPro" id="IPR000305">
    <property type="entry name" value="GIY-YIG_endonuc"/>
</dbReference>
<dbReference type="InterPro" id="IPR050190">
    <property type="entry name" value="UPF0213_domain"/>
</dbReference>
<dbReference type="PROSITE" id="PS50164">
    <property type="entry name" value="GIY_YIG"/>
    <property type="match status" value="1"/>
</dbReference>
<sequence length="94" mass="10286">MTDLPPAWVYLLRCRDGSLYCGWTSDLERRLAAHASGRASRYTASRRPVELAVALPMADRSAARREEARIKRLPRAAKLALLAADGEALVHGAA</sequence>
<protein>
    <recommendedName>
        <fullName evidence="2">GIY-YIG domain-containing protein</fullName>
    </recommendedName>
</protein>
<reference evidence="3" key="1">
    <citation type="journal article" date="2022" name="Int. J. Syst. Evol. Microbiol.">
        <title>Pseudomonas aegrilactucae sp. nov. and Pseudomonas morbosilactucae sp. nov., pathogens causing bacterial rot of lettuce in Japan.</title>
        <authorList>
            <person name="Sawada H."/>
            <person name="Fujikawa T."/>
            <person name="Satou M."/>
        </authorList>
    </citation>
    <scope>NUCLEOTIDE SEQUENCE</scope>
    <source>
        <strain evidence="3">0166_1</strain>
    </source>
</reference>
<dbReference type="Proteomes" id="UP001162834">
    <property type="component" value="Chromosome"/>
</dbReference>
<dbReference type="PANTHER" id="PTHR34477:SF1">
    <property type="entry name" value="UPF0213 PROTEIN YHBQ"/>
    <property type="match status" value="1"/>
</dbReference>
<dbReference type="KEGG" id="sbae:DSM104329_04504"/>
<evidence type="ECO:0000313" key="3">
    <source>
        <dbReference type="EMBL" id="UGS38082.1"/>
    </source>
</evidence>
<dbReference type="AlphaFoldDB" id="A0A9E7C2Y3"/>
<organism evidence="3 4">
    <name type="scientific">Capillimicrobium parvum</name>
    <dbReference type="NCBI Taxonomy" id="2884022"/>
    <lineage>
        <taxon>Bacteria</taxon>
        <taxon>Bacillati</taxon>
        <taxon>Actinomycetota</taxon>
        <taxon>Thermoleophilia</taxon>
        <taxon>Solirubrobacterales</taxon>
        <taxon>Capillimicrobiaceae</taxon>
        <taxon>Capillimicrobium</taxon>
    </lineage>
</organism>
<dbReference type="EMBL" id="CP087164">
    <property type="protein sequence ID" value="UGS38082.1"/>
    <property type="molecule type" value="Genomic_DNA"/>
</dbReference>
<dbReference type="PANTHER" id="PTHR34477">
    <property type="entry name" value="UPF0213 PROTEIN YHBQ"/>
    <property type="match status" value="1"/>
</dbReference>
<name>A0A9E7C2Y3_9ACTN</name>
<dbReference type="Pfam" id="PF01541">
    <property type="entry name" value="GIY-YIG"/>
    <property type="match status" value="1"/>
</dbReference>
<dbReference type="SUPFAM" id="SSF82771">
    <property type="entry name" value="GIY-YIG endonuclease"/>
    <property type="match status" value="1"/>
</dbReference>
<feature type="domain" description="GIY-YIG" evidence="2">
    <location>
        <begin position="5"/>
        <end position="80"/>
    </location>
</feature>
<dbReference type="RefSeq" id="WP_259312114.1">
    <property type="nucleotide sequence ID" value="NZ_CP087164.1"/>
</dbReference>
<proteinExistence type="inferred from homology"/>
<dbReference type="Gene3D" id="3.40.1440.10">
    <property type="entry name" value="GIY-YIG endonuclease"/>
    <property type="match status" value="1"/>
</dbReference>
<evidence type="ECO:0000259" key="2">
    <source>
        <dbReference type="PROSITE" id="PS50164"/>
    </source>
</evidence>
<gene>
    <name evidence="3" type="ORF">DSM104329_04504</name>
</gene>
<evidence type="ECO:0000256" key="1">
    <source>
        <dbReference type="ARBA" id="ARBA00007435"/>
    </source>
</evidence>
<keyword evidence="4" id="KW-1185">Reference proteome</keyword>
<dbReference type="InterPro" id="IPR035901">
    <property type="entry name" value="GIY-YIG_endonuc_sf"/>
</dbReference>
<accession>A0A9E7C2Y3</accession>
<evidence type="ECO:0000313" key="4">
    <source>
        <dbReference type="Proteomes" id="UP001162834"/>
    </source>
</evidence>
<comment type="similarity">
    <text evidence="1">Belongs to the UPF0213 family.</text>
</comment>